<dbReference type="InterPro" id="IPR011050">
    <property type="entry name" value="Pectin_lyase_fold/virulence"/>
</dbReference>
<dbReference type="InterPro" id="IPR052052">
    <property type="entry name" value="Polysaccharide_Lyase_9"/>
</dbReference>
<dbReference type="InterPro" id="IPR006626">
    <property type="entry name" value="PbH1"/>
</dbReference>
<feature type="signal peptide" evidence="9">
    <location>
        <begin position="1"/>
        <end position="27"/>
    </location>
</feature>
<dbReference type="PROSITE" id="PS51257">
    <property type="entry name" value="PROKAR_LIPOPROTEIN"/>
    <property type="match status" value="1"/>
</dbReference>
<sequence>MSASLKITCTKISIFCLLSIVSCHVSATNYYVSPGGNPRFNGRSPSRPKNLIQDAANLTRPGDTVFVMAGTYRNSCPSCNVIEVVKGGTKDKYIVFTNYRGHHPVIAFNGWGGFSVRNNVSYIKISGFEIIGNNANVTLAAALRQPKGCINKKGSYDPAYNGNGIAIDGRSGKHPHHIIISNNTVHDCGGGGISASQADYITFEDNIVYNTGLYTLFGASAISFYQFWNYDRAAGYRNVIRRNKCFNNRSYVPWFVNCEITDGNGIIIDDFRNKQNGSRLGSYKGRTLIENNVCWFNGGTGIHSFQSDHVDIINNTAYCNSQSEELTAGQILAGASGDIRIVNNILVADGSNNYNTNYANTQLTYLNNLHFNVTAPGRIKAAISNASCIVGLDPGFISPRKSLDADFNLSPHSPAINRGNRGLYSKGDFNHRSRTVPNDIGAFEH</sequence>
<comment type="cofactor">
    <cofactor evidence="1">
        <name>Ca(2+)</name>
        <dbReference type="ChEBI" id="CHEBI:29108"/>
    </cofactor>
</comment>
<name>A0A7K1XY86_9SPHI</name>
<accession>A0A7K1XY86</accession>
<organism evidence="10 11">
    <name type="scientific">Hufsiella ginkgonis</name>
    <dbReference type="NCBI Taxonomy" id="2695274"/>
    <lineage>
        <taxon>Bacteria</taxon>
        <taxon>Pseudomonadati</taxon>
        <taxon>Bacteroidota</taxon>
        <taxon>Sphingobacteriia</taxon>
        <taxon>Sphingobacteriales</taxon>
        <taxon>Sphingobacteriaceae</taxon>
        <taxon>Hufsiella</taxon>
    </lineage>
</organism>
<evidence type="ECO:0000256" key="4">
    <source>
        <dbReference type="ARBA" id="ARBA00022723"/>
    </source>
</evidence>
<evidence type="ECO:0000256" key="3">
    <source>
        <dbReference type="ARBA" id="ARBA00022525"/>
    </source>
</evidence>
<dbReference type="RefSeq" id="WP_160906761.1">
    <property type="nucleotide sequence ID" value="NZ_WVHS01000002.1"/>
</dbReference>
<comment type="subcellular location">
    <subcellularLocation>
        <location evidence="2">Secreted</location>
    </subcellularLocation>
</comment>
<dbReference type="GO" id="GO:0046872">
    <property type="term" value="F:metal ion binding"/>
    <property type="evidence" value="ECO:0007669"/>
    <property type="project" value="UniProtKB-KW"/>
</dbReference>
<dbReference type="EMBL" id="WVHS01000002">
    <property type="protein sequence ID" value="MXV15788.1"/>
    <property type="molecule type" value="Genomic_DNA"/>
</dbReference>
<gene>
    <name evidence="10" type="ORF">GS398_10770</name>
</gene>
<dbReference type="Gene3D" id="2.160.20.10">
    <property type="entry name" value="Single-stranded right-handed beta-helix, Pectin lyase-like"/>
    <property type="match status" value="1"/>
</dbReference>
<evidence type="ECO:0000256" key="9">
    <source>
        <dbReference type="SAM" id="SignalP"/>
    </source>
</evidence>
<evidence type="ECO:0000313" key="11">
    <source>
        <dbReference type="Proteomes" id="UP000451233"/>
    </source>
</evidence>
<feature type="chain" id="PRO_5029829101" evidence="9">
    <location>
        <begin position="28"/>
        <end position="445"/>
    </location>
</feature>
<evidence type="ECO:0000256" key="8">
    <source>
        <dbReference type="ARBA" id="ARBA00038263"/>
    </source>
</evidence>
<keyword evidence="5 9" id="KW-0732">Signal</keyword>
<keyword evidence="7" id="KW-0456">Lyase</keyword>
<keyword evidence="6" id="KW-0106">Calcium</keyword>
<dbReference type="PANTHER" id="PTHR40088:SF1">
    <property type="entry name" value="PECTATE LYASE PEL9"/>
    <property type="match status" value="1"/>
</dbReference>
<comment type="similarity">
    <text evidence="8">Belongs to the polysaccharide lyase 9 family.</text>
</comment>
<protein>
    <submittedName>
        <fullName evidence="10">Right-handed parallel beta-helix repeat-containing protein</fullName>
    </submittedName>
</protein>
<dbReference type="GO" id="GO:0016837">
    <property type="term" value="F:carbon-oxygen lyase activity, acting on polysaccharides"/>
    <property type="evidence" value="ECO:0007669"/>
    <property type="project" value="TreeGrafter"/>
</dbReference>
<proteinExistence type="inferred from homology"/>
<dbReference type="SMART" id="SM00710">
    <property type="entry name" value="PbH1"/>
    <property type="match status" value="6"/>
</dbReference>
<evidence type="ECO:0000256" key="5">
    <source>
        <dbReference type="ARBA" id="ARBA00022729"/>
    </source>
</evidence>
<reference evidence="10 11" key="1">
    <citation type="submission" date="2019-11" db="EMBL/GenBank/DDBJ databases">
        <title>Pedobacter sp. HMF7056 Genome sequencing and assembly.</title>
        <authorList>
            <person name="Kang H."/>
            <person name="Kim H."/>
            <person name="Joh K."/>
        </authorList>
    </citation>
    <scope>NUCLEOTIDE SEQUENCE [LARGE SCALE GENOMIC DNA]</scope>
    <source>
        <strain evidence="10 11">HMF7056</strain>
    </source>
</reference>
<keyword evidence="4" id="KW-0479">Metal-binding</keyword>
<dbReference type="SUPFAM" id="SSF51126">
    <property type="entry name" value="Pectin lyase-like"/>
    <property type="match status" value="1"/>
</dbReference>
<evidence type="ECO:0000256" key="1">
    <source>
        <dbReference type="ARBA" id="ARBA00001913"/>
    </source>
</evidence>
<dbReference type="AlphaFoldDB" id="A0A7K1XY86"/>
<keyword evidence="3" id="KW-0964">Secreted</keyword>
<comment type="caution">
    <text evidence="10">The sequence shown here is derived from an EMBL/GenBank/DDBJ whole genome shotgun (WGS) entry which is preliminary data.</text>
</comment>
<keyword evidence="11" id="KW-1185">Reference proteome</keyword>
<dbReference type="PANTHER" id="PTHR40088">
    <property type="entry name" value="PECTATE LYASE (EUROFUNG)"/>
    <property type="match status" value="1"/>
</dbReference>
<dbReference type="Proteomes" id="UP000451233">
    <property type="component" value="Unassembled WGS sequence"/>
</dbReference>
<evidence type="ECO:0000256" key="7">
    <source>
        <dbReference type="ARBA" id="ARBA00023239"/>
    </source>
</evidence>
<evidence type="ECO:0000256" key="6">
    <source>
        <dbReference type="ARBA" id="ARBA00022837"/>
    </source>
</evidence>
<dbReference type="GO" id="GO:0005576">
    <property type="term" value="C:extracellular region"/>
    <property type="evidence" value="ECO:0007669"/>
    <property type="project" value="UniProtKB-SubCell"/>
</dbReference>
<evidence type="ECO:0000313" key="10">
    <source>
        <dbReference type="EMBL" id="MXV15788.1"/>
    </source>
</evidence>
<dbReference type="InterPro" id="IPR012334">
    <property type="entry name" value="Pectin_lyas_fold"/>
</dbReference>
<evidence type="ECO:0000256" key="2">
    <source>
        <dbReference type="ARBA" id="ARBA00004613"/>
    </source>
</evidence>